<dbReference type="HAMAP" id="MF_01151">
    <property type="entry name" value="GrpE"/>
    <property type="match status" value="1"/>
</dbReference>
<keyword evidence="6" id="KW-0175">Coiled coil</keyword>
<dbReference type="PRINTS" id="PR00773">
    <property type="entry name" value="GRPEPROTEIN"/>
</dbReference>
<evidence type="ECO:0000256" key="6">
    <source>
        <dbReference type="SAM" id="Coils"/>
    </source>
</evidence>
<dbReference type="Pfam" id="PF01025">
    <property type="entry name" value="GrpE"/>
    <property type="match status" value="1"/>
</dbReference>
<keyword evidence="3 4" id="KW-0346">Stress response</keyword>
<comment type="subcellular location">
    <subcellularLocation>
        <location evidence="3">Cytoplasm</location>
    </subcellularLocation>
</comment>
<evidence type="ECO:0000256" key="1">
    <source>
        <dbReference type="ARBA" id="ARBA00009054"/>
    </source>
</evidence>
<protein>
    <recommendedName>
        <fullName evidence="3 4">Protein GrpE</fullName>
    </recommendedName>
    <alternativeName>
        <fullName evidence="3">HSP-70 cofactor</fullName>
    </alternativeName>
</protein>
<dbReference type="Gene3D" id="3.90.20.20">
    <property type="match status" value="1"/>
</dbReference>
<dbReference type="RefSeq" id="WP_015799341.1">
    <property type="nucleotide sequence ID" value="NC_013124.1"/>
</dbReference>
<dbReference type="InterPro" id="IPR013805">
    <property type="entry name" value="GrpE_CC"/>
</dbReference>
<dbReference type="STRING" id="525909.Afer_1961"/>
<sequence>MGKPYGDDADEPVTPSEDATPVGGSPPDGTTGDDEPTAEVQPSPDDEGRESDPVLAAIMEDLAAVTRERDEFLETAQRLQAEFKNYRERVARQQAEAGQAAVASFVTKLLPALDTLNLALAHARAEGSEETTSALAQVHGVFHEVLTKEGLEVVEPIGKRFDPTEADAVAHEEGEGEPTVTEVFRAGYRWRGQVIRPAMVRVSGS</sequence>
<dbReference type="AlphaFoldDB" id="C7M1W8"/>
<feature type="compositionally biased region" description="Low complexity" evidence="7">
    <location>
        <begin position="20"/>
        <end position="30"/>
    </location>
</feature>
<dbReference type="Proteomes" id="UP000000771">
    <property type="component" value="Chromosome"/>
</dbReference>
<dbReference type="GO" id="GO:0000774">
    <property type="term" value="F:adenyl-nucleotide exchange factor activity"/>
    <property type="evidence" value="ECO:0007669"/>
    <property type="project" value="InterPro"/>
</dbReference>
<evidence type="ECO:0000256" key="4">
    <source>
        <dbReference type="RuleBase" id="RU000639"/>
    </source>
</evidence>
<evidence type="ECO:0000256" key="5">
    <source>
        <dbReference type="RuleBase" id="RU004478"/>
    </source>
</evidence>
<gene>
    <name evidence="3" type="primary">grpE</name>
    <name evidence="8" type="ordered locus">Afer_1961</name>
</gene>
<proteinExistence type="inferred from homology"/>
<dbReference type="KEGG" id="afo:Afer_1961"/>
<feature type="coiled-coil region" evidence="6">
    <location>
        <begin position="62"/>
        <end position="96"/>
    </location>
</feature>
<dbReference type="CDD" id="cd00446">
    <property type="entry name" value="GrpE"/>
    <property type="match status" value="1"/>
</dbReference>
<organism evidence="8 9">
    <name type="scientific">Acidimicrobium ferrooxidans (strain DSM 10331 / JCM 15462 / NBRC 103882 / ICP)</name>
    <dbReference type="NCBI Taxonomy" id="525909"/>
    <lineage>
        <taxon>Bacteria</taxon>
        <taxon>Bacillati</taxon>
        <taxon>Actinomycetota</taxon>
        <taxon>Acidimicrobiia</taxon>
        <taxon>Acidimicrobiales</taxon>
        <taxon>Acidimicrobiaceae</taxon>
        <taxon>Acidimicrobium</taxon>
    </lineage>
</organism>
<dbReference type="GO" id="GO:0051082">
    <property type="term" value="F:unfolded protein binding"/>
    <property type="evidence" value="ECO:0007669"/>
    <property type="project" value="TreeGrafter"/>
</dbReference>
<evidence type="ECO:0000313" key="9">
    <source>
        <dbReference type="Proteomes" id="UP000000771"/>
    </source>
</evidence>
<keyword evidence="9" id="KW-1185">Reference proteome</keyword>
<dbReference type="Gene3D" id="2.30.22.10">
    <property type="entry name" value="Head domain of nucleotide exchange factor GrpE"/>
    <property type="match status" value="1"/>
</dbReference>
<dbReference type="SUPFAM" id="SSF58014">
    <property type="entry name" value="Coiled-coil domain of nucleotide exchange factor GrpE"/>
    <property type="match status" value="1"/>
</dbReference>
<dbReference type="HOGENOM" id="CLU_057217_4_2_11"/>
<dbReference type="InterPro" id="IPR009012">
    <property type="entry name" value="GrpE_head"/>
</dbReference>
<dbReference type="SUPFAM" id="SSF51064">
    <property type="entry name" value="Head domain of nucleotide exchange factor GrpE"/>
    <property type="match status" value="1"/>
</dbReference>
<dbReference type="InterPro" id="IPR000740">
    <property type="entry name" value="GrpE"/>
</dbReference>
<dbReference type="GO" id="GO:0006457">
    <property type="term" value="P:protein folding"/>
    <property type="evidence" value="ECO:0007669"/>
    <property type="project" value="InterPro"/>
</dbReference>
<dbReference type="eggNOG" id="COG0576">
    <property type="taxonomic scope" value="Bacteria"/>
</dbReference>
<comment type="similarity">
    <text evidence="1 3 5">Belongs to the GrpE family.</text>
</comment>
<dbReference type="PANTHER" id="PTHR21237:SF23">
    <property type="entry name" value="GRPE PROTEIN HOMOLOG, MITOCHONDRIAL"/>
    <property type="match status" value="1"/>
</dbReference>
<comment type="function">
    <text evidence="3 4">Participates actively in the response to hyperosmotic and heat shock by preventing the aggregation of stress-denatured proteins, in association with DnaK and GrpE. It is the nucleotide exchange factor for DnaK and may function as a thermosensor. Unfolded proteins bind initially to DnaJ; upon interaction with the DnaJ-bound protein, DnaK hydrolyzes its bound ATP, resulting in the formation of a stable complex. GrpE releases ADP from DnaK; ATP binding to DnaK triggers the release of the substrate protein, thus completing the reaction cycle. Several rounds of ATP-dependent interactions between DnaJ, DnaK and GrpE are required for fully efficient folding.</text>
</comment>
<dbReference type="OrthoDB" id="5191115at2"/>
<name>C7M1W8_ACIFD</name>
<keyword evidence="2 3" id="KW-0143">Chaperone</keyword>
<dbReference type="PANTHER" id="PTHR21237">
    <property type="entry name" value="GRPE PROTEIN"/>
    <property type="match status" value="1"/>
</dbReference>
<dbReference type="GO" id="GO:0051087">
    <property type="term" value="F:protein-folding chaperone binding"/>
    <property type="evidence" value="ECO:0007669"/>
    <property type="project" value="InterPro"/>
</dbReference>
<keyword evidence="3" id="KW-0963">Cytoplasm</keyword>
<comment type="subunit">
    <text evidence="3">Homodimer.</text>
</comment>
<accession>C7M1W8</accession>
<dbReference type="GO" id="GO:0042803">
    <property type="term" value="F:protein homodimerization activity"/>
    <property type="evidence" value="ECO:0007669"/>
    <property type="project" value="InterPro"/>
</dbReference>
<evidence type="ECO:0000256" key="3">
    <source>
        <dbReference type="HAMAP-Rule" id="MF_01151"/>
    </source>
</evidence>
<dbReference type="EMBL" id="CP001631">
    <property type="protein sequence ID" value="ACU54865.1"/>
    <property type="molecule type" value="Genomic_DNA"/>
</dbReference>
<dbReference type="GO" id="GO:0005737">
    <property type="term" value="C:cytoplasm"/>
    <property type="evidence" value="ECO:0007669"/>
    <property type="project" value="UniProtKB-SubCell"/>
</dbReference>
<dbReference type="PROSITE" id="PS01071">
    <property type="entry name" value="GRPE"/>
    <property type="match status" value="1"/>
</dbReference>
<evidence type="ECO:0000256" key="2">
    <source>
        <dbReference type="ARBA" id="ARBA00023186"/>
    </source>
</evidence>
<reference evidence="8 9" key="1">
    <citation type="journal article" date="2009" name="Stand. Genomic Sci.">
        <title>Complete genome sequence of Acidimicrobium ferrooxidans type strain (ICP).</title>
        <authorList>
            <person name="Clum A."/>
            <person name="Nolan M."/>
            <person name="Lang E."/>
            <person name="Glavina Del Rio T."/>
            <person name="Tice H."/>
            <person name="Copeland A."/>
            <person name="Cheng J.F."/>
            <person name="Lucas S."/>
            <person name="Chen F."/>
            <person name="Bruce D."/>
            <person name="Goodwin L."/>
            <person name="Pitluck S."/>
            <person name="Ivanova N."/>
            <person name="Mavrommatis K."/>
            <person name="Mikhailova N."/>
            <person name="Pati A."/>
            <person name="Chen A."/>
            <person name="Palaniappan K."/>
            <person name="Goker M."/>
            <person name="Spring S."/>
            <person name="Land M."/>
            <person name="Hauser L."/>
            <person name="Chang Y.J."/>
            <person name="Jeffries C.C."/>
            <person name="Chain P."/>
            <person name="Bristow J."/>
            <person name="Eisen J.A."/>
            <person name="Markowitz V."/>
            <person name="Hugenholtz P."/>
            <person name="Kyrpides N.C."/>
            <person name="Klenk H.P."/>
            <person name="Lapidus A."/>
        </authorList>
    </citation>
    <scope>NUCLEOTIDE SEQUENCE [LARGE SCALE GENOMIC DNA]</scope>
    <source>
        <strain evidence="9">DSM 10331 / JCM 15462 / NBRC 103882 / ICP</strain>
    </source>
</reference>
<evidence type="ECO:0000313" key="8">
    <source>
        <dbReference type="EMBL" id="ACU54865.1"/>
    </source>
</evidence>
<evidence type="ECO:0000256" key="7">
    <source>
        <dbReference type="SAM" id="MobiDB-lite"/>
    </source>
</evidence>
<feature type="region of interest" description="Disordered" evidence="7">
    <location>
        <begin position="1"/>
        <end position="53"/>
    </location>
</feature>